<proteinExistence type="predicted"/>
<gene>
    <name evidence="1" type="ORF">WAZ07_23030</name>
</gene>
<evidence type="ECO:0000313" key="1">
    <source>
        <dbReference type="EMBL" id="MEI4804038.1"/>
    </source>
</evidence>
<organism evidence="1 2">
    <name type="scientific">Bacillus bruguierae</name>
    <dbReference type="NCBI Taxonomy" id="3127667"/>
    <lineage>
        <taxon>Bacteria</taxon>
        <taxon>Bacillati</taxon>
        <taxon>Bacillota</taxon>
        <taxon>Bacilli</taxon>
        <taxon>Bacillales</taxon>
        <taxon>Bacillaceae</taxon>
        <taxon>Bacillus</taxon>
    </lineage>
</organism>
<comment type="caution">
    <text evidence="1">The sequence shown here is derived from an EMBL/GenBank/DDBJ whole genome shotgun (WGS) entry which is preliminary data.</text>
</comment>
<evidence type="ECO:0000313" key="2">
    <source>
        <dbReference type="Proteomes" id="UP001372526"/>
    </source>
</evidence>
<name>A0ABU8FMW6_9BACI</name>
<accession>A0ABU8FMW6</accession>
<keyword evidence="2" id="KW-1185">Reference proteome</keyword>
<dbReference type="RefSeq" id="WP_336474315.1">
    <property type="nucleotide sequence ID" value="NZ_JBAWSX010000020.1"/>
</dbReference>
<dbReference type="EMBL" id="JBAWSX010000020">
    <property type="protein sequence ID" value="MEI4804038.1"/>
    <property type="molecule type" value="Genomic_DNA"/>
</dbReference>
<dbReference type="Proteomes" id="UP001372526">
    <property type="component" value="Unassembled WGS sequence"/>
</dbReference>
<sequence>MELNTSVVEAVLSNNWLKYCGTESNFPQGIEYTYLSNKKKMVKSVNGIEWENICLEESGDLTGYLAKNKPEIYNEN</sequence>
<reference evidence="1 2" key="1">
    <citation type="submission" date="2024-01" db="EMBL/GenBank/DDBJ databases">
        <title>Seven novel Bacillus-like species.</title>
        <authorList>
            <person name="Liu G."/>
        </authorList>
    </citation>
    <scope>NUCLEOTIDE SEQUENCE [LARGE SCALE GENOMIC DNA]</scope>
    <source>
        <strain evidence="1 2">FJAT-51639</strain>
    </source>
</reference>
<protein>
    <submittedName>
        <fullName evidence="1">Uncharacterized protein</fullName>
    </submittedName>
</protein>